<dbReference type="Proteomes" id="UP001060039">
    <property type="component" value="Chromosome"/>
</dbReference>
<dbReference type="SUPFAM" id="SSF89082">
    <property type="entry name" value="Antibiotic binding domain of TipA-like multidrug resistance regulators"/>
    <property type="match status" value="1"/>
</dbReference>
<dbReference type="InterPro" id="IPR012925">
    <property type="entry name" value="TipAS_dom"/>
</dbReference>
<dbReference type="Gene3D" id="1.10.1660.10">
    <property type="match status" value="1"/>
</dbReference>
<dbReference type="PANTHER" id="PTHR30204:SF97">
    <property type="entry name" value="MERR FAMILY REGULATORY PROTEIN"/>
    <property type="match status" value="1"/>
</dbReference>
<reference evidence="3" key="1">
    <citation type="submission" date="2022-07" db="EMBL/GenBank/DDBJ databases">
        <title>Taxonomic analysis of Microcella humidisoli nov. sp., isolated from riverside soil.</title>
        <authorList>
            <person name="Molina K.M."/>
            <person name="Kim S.B."/>
        </authorList>
    </citation>
    <scope>NUCLEOTIDE SEQUENCE</scope>
    <source>
        <strain evidence="3">MMS21-STM10</strain>
    </source>
</reference>
<keyword evidence="4" id="KW-1185">Reference proteome</keyword>
<keyword evidence="1" id="KW-0238">DNA-binding</keyword>
<evidence type="ECO:0000256" key="1">
    <source>
        <dbReference type="ARBA" id="ARBA00023125"/>
    </source>
</evidence>
<dbReference type="PRINTS" id="PR00040">
    <property type="entry name" value="HTHMERR"/>
</dbReference>
<name>A0ABY5FZ60_9MICO</name>
<dbReference type="Pfam" id="PF13411">
    <property type="entry name" value="MerR_1"/>
    <property type="match status" value="1"/>
</dbReference>
<dbReference type="PANTHER" id="PTHR30204">
    <property type="entry name" value="REDOX-CYCLING DRUG-SENSING TRANSCRIPTIONAL ACTIVATOR SOXR"/>
    <property type="match status" value="1"/>
</dbReference>
<gene>
    <name evidence="3" type="ORF">NNL39_04385</name>
</gene>
<organism evidence="3 4">
    <name type="scientific">Microcella humidisoli</name>
    <dbReference type="NCBI Taxonomy" id="2963406"/>
    <lineage>
        <taxon>Bacteria</taxon>
        <taxon>Bacillati</taxon>
        <taxon>Actinomycetota</taxon>
        <taxon>Actinomycetes</taxon>
        <taxon>Micrococcales</taxon>
        <taxon>Microbacteriaceae</taxon>
        <taxon>Microcella</taxon>
    </lineage>
</organism>
<sequence>MQWSIQQIARLSGTTSRTLRHYDDLGLLPPTSIGANGYRYYDEAALTRLQRILLLRELGLGLPAIAEVLAGQTDDAAALEAHLRWLEQERDRVDRQIASVTTTILKMEGGEQLMAEEMLDGFDHTVYKDEVEQRWGAEAYATSDRWWRGLGADGQAAFRAEAAAIEAGLRDARASGAPVADPAVQGLIARHYAWASAGWGDSAPSAEAYLGLGDMYVADPRFAKHYGGAEGAEYVRDAMRVYAASELA</sequence>
<dbReference type="CDD" id="cd01106">
    <property type="entry name" value="HTH_TipAL-Mta"/>
    <property type="match status" value="1"/>
</dbReference>
<evidence type="ECO:0000313" key="3">
    <source>
        <dbReference type="EMBL" id="UTT63348.1"/>
    </source>
</evidence>
<dbReference type="InterPro" id="IPR047057">
    <property type="entry name" value="MerR_fam"/>
</dbReference>
<feature type="domain" description="HTH merR-type" evidence="2">
    <location>
        <begin position="1"/>
        <end position="71"/>
    </location>
</feature>
<dbReference type="PROSITE" id="PS50937">
    <property type="entry name" value="HTH_MERR_2"/>
    <property type="match status" value="1"/>
</dbReference>
<dbReference type="InterPro" id="IPR000551">
    <property type="entry name" value="MerR-type_HTH_dom"/>
</dbReference>
<protein>
    <submittedName>
        <fullName evidence="3">MerR family transcriptional regulator</fullName>
    </submittedName>
</protein>
<dbReference type="InterPro" id="IPR009061">
    <property type="entry name" value="DNA-bd_dom_put_sf"/>
</dbReference>
<dbReference type="SUPFAM" id="SSF46955">
    <property type="entry name" value="Putative DNA-binding domain"/>
    <property type="match status" value="1"/>
</dbReference>
<proteinExistence type="predicted"/>
<dbReference type="EMBL" id="CP101497">
    <property type="protein sequence ID" value="UTT63348.1"/>
    <property type="molecule type" value="Genomic_DNA"/>
</dbReference>
<accession>A0ABY5FZ60</accession>
<dbReference type="Gene3D" id="1.10.490.50">
    <property type="entry name" value="Antibiotic binding domain of TipA-like multidrug resistance regulators"/>
    <property type="match status" value="1"/>
</dbReference>
<evidence type="ECO:0000313" key="4">
    <source>
        <dbReference type="Proteomes" id="UP001060039"/>
    </source>
</evidence>
<evidence type="ECO:0000259" key="2">
    <source>
        <dbReference type="PROSITE" id="PS50937"/>
    </source>
</evidence>
<dbReference type="RefSeq" id="WP_255160480.1">
    <property type="nucleotide sequence ID" value="NZ_CP101497.1"/>
</dbReference>
<dbReference type="SMART" id="SM00422">
    <property type="entry name" value="HTH_MERR"/>
    <property type="match status" value="1"/>
</dbReference>
<dbReference type="Pfam" id="PF07739">
    <property type="entry name" value="TipAS"/>
    <property type="match status" value="1"/>
</dbReference>
<dbReference type="InterPro" id="IPR036244">
    <property type="entry name" value="TipA-like_antibiotic-bd"/>
</dbReference>